<dbReference type="SMART" id="SM00827">
    <property type="entry name" value="PKS_AT"/>
    <property type="match status" value="1"/>
</dbReference>
<dbReference type="SUPFAM" id="SSF54637">
    <property type="entry name" value="Thioesterase/thiol ester dehydrase-isomerase"/>
    <property type="match status" value="4"/>
</dbReference>
<dbReference type="InterPro" id="IPR014031">
    <property type="entry name" value="Ketoacyl_synth_C"/>
</dbReference>
<evidence type="ECO:0000256" key="1">
    <source>
        <dbReference type="ARBA" id="ARBA00005194"/>
    </source>
</evidence>
<dbReference type="SUPFAM" id="SSF53901">
    <property type="entry name" value="Thiolase-like"/>
    <property type="match status" value="3"/>
</dbReference>
<evidence type="ECO:0000313" key="12">
    <source>
        <dbReference type="Proteomes" id="UP000319449"/>
    </source>
</evidence>
<feature type="domain" description="Ketosynthase family 3 (KS3)" evidence="10">
    <location>
        <begin position="469"/>
        <end position="921"/>
    </location>
</feature>
<evidence type="ECO:0000259" key="10">
    <source>
        <dbReference type="PROSITE" id="PS52004"/>
    </source>
</evidence>
<dbReference type="Proteomes" id="UP000319449">
    <property type="component" value="Unassembled WGS sequence"/>
</dbReference>
<evidence type="ECO:0000256" key="8">
    <source>
        <dbReference type="RuleBase" id="RU003694"/>
    </source>
</evidence>
<gene>
    <name evidence="11" type="ORF">JN12_03549</name>
</gene>
<keyword evidence="5" id="KW-0443">Lipid metabolism</keyword>
<dbReference type="Gene3D" id="3.30.70.250">
    <property type="entry name" value="Malonyl-CoA ACP transacylase, ACP-binding"/>
    <property type="match status" value="1"/>
</dbReference>
<feature type="region of interest" description="Disordered" evidence="9">
    <location>
        <begin position="2143"/>
        <end position="2163"/>
    </location>
</feature>
<dbReference type="GO" id="GO:0006633">
    <property type="term" value="P:fatty acid biosynthetic process"/>
    <property type="evidence" value="ECO:0007669"/>
    <property type="project" value="UniProtKB-UniPathway"/>
</dbReference>
<keyword evidence="3" id="KW-0444">Lipid biosynthesis</keyword>
<dbReference type="Pfam" id="PF00109">
    <property type="entry name" value="ketoacyl-synt"/>
    <property type="match status" value="2"/>
</dbReference>
<keyword evidence="4" id="KW-0276">Fatty acid metabolism</keyword>
<dbReference type="Gene3D" id="3.40.47.10">
    <property type="match status" value="2"/>
</dbReference>
<dbReference type="OrthoDB" id="5476655at2"/>
<evidence type="ECO:0000256" key="5">
    <source>
        <dbReference type="ARBA" id="ARBA00023098"/>
    </source>
</evidence>
<dbReference type="EMBL" id="VLLN01000031">
    <property type="protein sequence ID" value="TWJ14050.1"/>
    <property type="molecule type" value="Genomic_DNA"/>
</dbReference>
<dbReference type="GO" id="GO:0016746">
    <property type="term" value="F:acyltransferase activity"/>
    <property type="evidence" value="ECO:0007669"/>
    <property type="project" value="InterPro"/>
</dbReference>
<dbReference type="PANTHER" id="PTHR43074">
    <property type="entry name" value="OMEGA-3 POLYUNSATURATED FATTY ACID SYNTHASE PFAB-RELATED"/>
    <property type="match status" value="1"/>
</dbReference>
<dbReference type="InterPro" id="IPR052568">
    <property type="entry name" value="PKS-FAS_Synthase"/>
</dbReference>
<keyword evidence="6" id="KW-0275">Fatty acid biosynthesis</keyword>
<dbReference type="InterPro" id="IPR001227">
    <property type="entry name" value="Ac_transferase_dom_sf"/>
</dbReference>
<protein>
    <submittedName>
        <fullName evidence="11">PfaB family protein</fullName>
    </submittedName>
</protein>
<dbReference type="Pfam" id="PF16197">
    <property type="entry name" value="KAsynt_C_assoc"/>
    <property type="match status" value="1"/>
</dbReference>
<dbReference type="InterPro" id="IPR032821">
    <property type="entry name" value="PKS_assoc"/>
</dbReference>
<accession>A0A562V824</accession>
<name>A0A562V824_9BACT</name>
<dbReference type="Gene3D" id="3.10.129.10">
    <property type="entry name" value="Hotdog Thioesterase"/>
    <property type="match status" value="4"/>
</dbReference>
<comment type="caution">
    <text evidence="11">The sequence shown here is derived from an EMBL/GenBank/DDBJ whole genome shotgun (WGS) entry which is preliminary data.</text>
</comment>
<dbReference type="GO" id="GO:0005737">
    <property type="term" value="C:cytoplasm"/>
    <property type="evidence" value="ECO:0007669"/>
    <property type="project" value="InterPro"/>
</dbReference>
<dbReference type="InterPro" id="IPR020841">
    <property type="entry name" value="PKS_Beta-ketoAc_synthase_dom"/>
</dbReference>
<proteinExistence type="inferred from homology"/>
<dbReference type="UniPathway" id="UPA00094"/>
<dbReference type="SMART" id="SM00825">
    <property type="entry name" value="PKS_KS"/>
    <property type="match status" value="2"/>
</dbReference>
<comment type="similarity">
    <text evidence="2">Belongs to the thioester dehydratase family. FabA subfamily.</text>
</comment>
<dbReference type="InterPro" id="IPR016035">
    <property type="entry name" value="Acyl_Trfase/lysoPLipase"/>
</dbReference>
<keyword evidence="12" id="KW-1185">Reference proteome</keyword>
<evidence type="ECO:0000256" key="2">
    <source>
        <dbReference type="ARBA" id="ARBA00006714"/>
    </source>
</evidence>
<keyword evidence="8" id="KW-0808">Transferase</keyword>
<dbReference type="InterPro" id="IPR010083">
    <property type="entry name" value="FabA"/>
</dbReference>
<comment type="similarity">
    <text evidence="8">Belongs to the thiolase-like superfamily. Beta-ketoacyl-ACP synthases family.</text>
</comment>
<dbReference type="CDD" id="cd00833">
    <property type="entry name" value="PKS"/>
    <property type="match status" value="2"/>
</dbReference>
<evidence type="ECO:0000256" key="7">
    <source>
        <dbReference type="ARBA" id="ARBA00023239"/>
    </source>
</evidence>
<evidence type="ECO:0000256" key="4">
    <source>
        <dbReference type="ARBA" id="ARBA00022832"/>
    </source>
</evidence>
<dbReference type="CDD" id="cd01287">
    <property type="entry name" value="FabA"/>
    <property type="match status" value="1"/>
</dbReference>
<dbReference type="Pfam" id="PF02801">
    <property type="entry name" value="Ketoacyl-synt_C"/>
    <property type="match status" value="2"/>
</dbReference>
<comment type="pathway">
    <text evidence="1">Lipid metabolism; fatty acid biosynthesis.</text>
</comment>
<keyword evidence="7" id="KW-0456">Lyase</keyword>
<dbReference type="InterPro" id="IPR016039">
    <property type="entry name" value="Thiolase-like"/>
</dbReference>
<dbReference type="InterPro" id="IPR029069">
    <property type="entry name" value="HotDog_dom_sf"/>
</dbReference>
<dbReference type="Pfam" id="PF07977">
    <property type="entry name" value="FabA"/>
    <property type="match status" value="3"/>
</dbReference>
<dbReference type="RefSeq" id="WP_145025248.1">
    <property type="nucleotide sequence ID" value="NZ_VLLN01000031.1"/>
</dbReference>
<dbReference type="PANTHER" id="PTHR43074:SF1">
    <property type="entry name" value="BETA-KETOACYL SYNTHASE FAMILY PROTEIN-RELATED"/>
    <property type="match status" value="1"/>
</dbReference>
<dbReference type="PROSITE" id="PS52004">
    <property type="entry name" value="KS3_2"/>
    <property type="match status" value="2"/>
</dbReference>
<organism evidence="11 12">
    <name type="scientific">Geobacter argillaceus</name>
    <dbReference type="NCBI Taxonomy" id="345631"/>
    <lineage>
        <taxon>Bacteria</taxon>
        <taxon>Pseudomonadati</taxon>
        <taxon>Thermodesulfobacteriota</taxon>
        <taxon>Desulfuromonadia</taxon>
        <taxon>Geobacterales</taxon>
        <taxon>Geobacteraceae</taxon>
        <taxon>Geobacter</taxon>
    </lineage>
</organism>
<evidence type="ECO:0000313" key="11">
    <source>
        <dbReference type="EMBL" id="TWJ14050.1"/>
    </source>
</evidence>
<dbReference type="GO" id="GO:0019171">
    <property type="term" value="F:(3R)-hydroxyacyl-[acyl-carrier-protein] dehydratase activity"/>
    <property type="evidence" value="ECO:0007669"/>
    <property type="project" value="InterPro"/>
</dbReference>
<dbReference type="SUPFAM" id="SSF52151">
    <property type="entry name" value="FabD/lysophospholipase-like"/>
    <property type="match status" value="1"/>
</dbReference>
<feature type="domain" description="Ketosynthase family 3 (KS3)" evidence="10">
    <location>
        <begin position="8"/>
        <end position="449"/>
    </location>
</feature>
<dbReference type="InterPro" id="IPR014043">
    <property type="entry name" value="Acyl_transferase_dom"/>
</dbReference>
<dbReference type="InterPro" id="IPR014030">
    <property type="entry name" value="Ketoacyl_synth_N"/>
</dbReference>
<dbReference type="Gene3D" id="3.40.366.10">
    <property type="entry name" value="Malonyl-Coenzyme A Acyl Carrier Protein, domain 2"/>
    <property type="match status" value="1"/>
</dbReference>
<evidence type="ECO:0000256" key="6">
    <source>
        <dbReference type="ARBA" id="ARBA00023160"/>
    </source>
</evidence>
<evidence type="ECO:0000256" key="3">
    <source>
        <dbReference type="ARBA" id="ARBA00022516"/>
    </source>
</evidence>
<reference evidence="11 12" key="1">
    <citation type="submission" date="2019-07" db="EMBL/GenBank/DDBJ databases">
        <title>Genomic Encyclopedia of Archaeal and Bacterial Type Strains, Phase II (KMG-II): from individual species to whole genera.</title>
        <authorList>
            <person name="Goeker M."/>
        </authorList>
    </citation>
    <scope>NUCLEOTIDE SEQUENCE [LARGE SCALE GENOMIC DNA]</scope>
    <source>
        <strain evidence="11 12">ATCC BAA-1139</strain>
    </source>
</reference>
<sequence length="2310" mass="249602">MSQPENVGGSVAIVGIGALFPDAPDPASFWDNIRHGRSASREVPEGRWSLPPAAIFDPVVGALDRVYSRAGCFIDRLPPLEELAGLAIEPDLLAGLDPLFHLLLHAGNRAFNDGVTGPLDRSRVGVIIGNLALPTETSAALARQWLGRTFSEKLLGRAVDTGKTLPLNRYVAGLPAGILAQALGLGASRCTLDAACASSLYAIKLAADELLSGRADAMLTGGVSRPDPLYTQMGFSQLRALSRRGICSPFDASGDGLVVGEGAGIFLLKRTEDAVAHGDRIYGVIRGVGLSNDVGGSLLAPLAEGQLRAMRAAYDRAGWHPGDVDLIECHATGTPVGDATEVASLRELWGDLSPQTHCVIGSVKSNVGHLLTAAGSAALTKVLLAMQHETLPPTAGFTSPQPGMQLEQSPFRVLTDPQPWPRRRDNIPRRAAVSAFGFGGINAHLLVEEWLEPERRGERRSPTTVHKTTEPIAVVGLDASFGPWQSLRSFQERVLGGEPATLPAGPTKWWGAAQANWFRQEGYDRFPFAGFYLDQVEVATDQFRIPPLELKEMLPQQLLMLRTAAGAMADAGLDREGNDRTGVFIGIALDLNSTNFSFRWSLADAAPDWADALGHTLDPDTLSAWTSQLRDAAGPPLTANRTMGALGSIVASRIAREFRIGGPSFTLSSEESSGIRSLETAVRLLRQGEIDRALVGAVDLAGDLRAVLGHHADRPFSAKGAARPFDATADGAIVGEGAAAVVLKCLDDAMRDGDRIYAVVRGIGSAGGDTVVPGSEPYQQALERAYADADVSPATVTCLETSASGHPVGDRQEAIALAAFFGQKDRQRRSCAVSSVAGDIGHCGAASGLASFVRGCLALYQEIIPPCHTGEAPVSELSGSGPLFIPQTPRYWLRNRDDGPRRAGVSVIGVDGSCGHVVLEGWEALPLRAEAERLAPAGTGSEQLFSVTGRNPDELRLKLEELRRNSSENNAPTLFKLAREWHSRQTPEHSDPQALAMVARSPEELDALISLGLQAVANGEVPTIHPALRDRLFYSVTPLGDQGAIAFVFPGSGNHHPAMGVELSARWPEILRRQDGENQRLHDQFQPELFWNGAAGSELDSDHRAVIFGQVATGCAVSDLVRSFGIEPQTVIGYSLGESAGLFSQRAWRDRDLMLARMQESTLFTHDLAGECRAARRAWQLPEGTEVSWSIGVADVPAETVAGALPGLERVYLLIVNSPDECVIGGDSTAVQGLVARLGCRFFPLQGVTTVHCSVAKEVTGPYHDLHLFPTSPPQGVTFYSGARGAAYTVTSESAADAILAQALEGIDFPKVIEAAYAAGVRIFLEMGPGNSCSRMIGRILADRPHLAKSACYQGQDQTSTLLRLLASLVAERVPVDLAPLYAVPQLAAGAACPGTVVRVTAGGRGFTPPLPERRAVVAQTPLDTVIPRSAPDQPVERVTAAATVEVGIPLDTVVREFAAAQEAQLKAHETFLRFSEGLARTVVETAALQQSLLAALGGSPHPDPLPKGEGGSPTVRQQIPCVFDRDLCLEFARGSVARMLGPAFAEADSFPTRVRLPDEPLMLVDRIVALEGEARAMTHGRVVTEHDVLAGAWYLDAGRIPTCIAVEAGQADLFLSGYLGIDFITRGQAVYRLLDAKVTFHRGLPQPGETIHYDIRIERFFRQGETYLFRFFYDATVNGEPLLTMRDGCAGFFTEEELAAGKGIVHPTLDLRPTSGKRPADWQELVPMGRERYDAGQLDRLRAGDLAGCFGPAFAGLPLNRPLTIPGNRMRLVHRVVDLEPAGGRYGLGLIRAEADIRPDDWFLTCHFVDDRVMPGTLMYECCLHTLRIFLLRMGWVAEDGNAAWEPVPGVASQLRCRGQVLETTRIAGYEVTIRELGYRPEPYVIVDALMYADGKPIVEISSMSVRLTGTTRERLLALWNSVGAPLAAPCSGMVDQNQGRDKQRPYHNEEPAVYTKEQILAYSNGNPSEGFGEPYRIFDQERRIARLPGPPFQFMDRVTAVRGEPWRMVPGAMAEAQYDLPGDAWFFAADRQPRMPFCILLEAALQPCGWLAAYVGSALMSQSDLSFRNLGGNAIQHRPVTPASGTLTAVATLKKAATSGGMIIQEFDFAVNDRHGVLYEGETMFGFFSREALANQVGIRDAAPHTPTPEEADRGRSLPYPEEAPFPEKMLRMIDRVELYVPDGGPAGLGYLRGIKLVDPAEWFFKAHFYQDPVTPGSLGLESFQQLLKYAAVERWGWQSSATLASVACERRHRWLYRGQIVPTNRQVTVEAWITVVDDRLRILTADGLLSVDGRPIYQMNDFTLQME</sequence>
<evidence type="ECO:0000256" key="9">
    <source>
        <dbReference type="SAM" id="MobiDB-lite"/>
    </source>
</evidence>
<dbReference type="InterPro" id="IPR013114">
    <property type="entry name" value="FabA_FabZ"/>
</dbReference>